<dbReference type="HAMAP" id="MF_00495">
    <property type="entry name" value="GPH_hydrolase_bact"/>
    <property type="match status" value="1"/>
</dbReference>
<evidence type="ECO:0000256" key="4">
    <source>
        <dbReference type="ARBA" id="ARBA00006171"/>
    </source>
</evidence>
<keyword evidence="8 13" id="KW-0479">Metal-binding</keyword>
<dbReference type="PANTHER" id="PTHR43434:SF1">
    <property type="entry name" value="PHOSPHOGLYCOLATE PHOSPHATASE"/>
    <property type="match status" value="1"/>
</dbReference>
<dbReference type="InterPro" id="IPR036412">
    <property type="entry name" value="HAD-like_sf"/>
</dbReference>
<comment type="pathway">
    <text evidence="3 13">Organic acid metabolism; glycolate biosynthesis; glycolate from 2-phosphoglycolate: step 1/1.</text>
</comment>
<evidence type="ECO:0000256" key="8">
    <source>
        <dbReference type="ARBA" id="ARBA00022723"/>
    </source>
</evidence>
<dbReference type="UniPathway" id="UPA00865">
    <property type="reaction ID" value="UER00834"/>
</dbReference>
<dbReference type="Gene3D" id="3.40.50.1000">
    <property type="entry name" value="HAD superfamily/HAD-like"/>
    <property type="match status" value="1"/>
</dbReference>
<name>A0A892I5G7_9BURK</name>
<evidence type="ECO:0000256" key="12">
    <source>
        <dbReference type="ARBA" id="ARBA00059247"/>
    </source>
</evidence>
<evidence type="ECO:0000256" key="10">
    <source>
        <dbReference type="ARBA" id="ARBA00022842"/>
    </source>
</evidence>
<evidence type="ECO:0000256" key="13">
    <source>
        <dbReference type="HAMAP-Rule" id="MF_00495"/>
    </source>
</evidence>
<dbReference type="NCBIfam" id="TIGR01449">
    <property type="entry name" value="PGP_bact"/>
    <property type="match status" value="1"/>
</dbReference>
<dbReference type="SFLD" id="SFLDS00003">
    <property type="entry name" value="Haloacid_Dehalogenase"/>
    <property type="match status" value="1"/>
</dbReference>
<dbReference type="GO" id="GO:0005829">
    <property type="term" value="C:cytosol"/>
    <property type="evidence" value="ECO:0007669"/>
    <property type="project" value="TreeGrafter"/>
</dbReference>
<protein>
    <recommendedName>
        <fullName evidence="6 13">Phosphoglycolate phosphatase</fullName>
        <shortName evidence="13">PGP</shortName>
        <shortName evidence="13">PGPase</shortName>
        <ecNumber evidence="6 13">3.1.3.18</ecNumber>
    </recommendedName>
</protein>
<evidence type="ECO:0000256" key="9">
    <source>
        <dbReference type="ARBA" id="ARBA00022801"/>
    </source>
</evidence>
<dbReference type="SFLD" id="SFLDG01129">
    <property type="entry name" value="C1.5:_HAD__Beta-PGM__Phosphata"/>
    <property type="match status" value="1"/>
</dbReference>
<keyword evidence="7" id="KW-0113">Calvin cycle</keyword>
<dbReference type="GeneID" id="93126705"/>
<dbReference type="PANTHER" id="PTHR43434">
    <property type="entry name" value="PHOSPHOGLYCOLATE PHOSPHATASE"/>
    <property type="match status" value="1"/>
</dbReference>
<comment type="subunit">
    <text evidence="5">Homotrimer.</text>
</comment>
<dbReference type="InterPro" id="IPR023214">
    <property type="entry name" value="HAD_sf"/>
</dbReference>
<evidence type="ECO:0000256" key="6">
    <source>
        <dbReference type="ARBA" id="ARBA00013078"/>
    </source>
</evidence>
<dbReference type="InterPro" id="IPR023198">
    <property type="entry name" value="PGP-like_dom2"/>
</dbReference>
<dbReference type="GO" id="GO:0006281">
    <property type="term" value="P:DNA repair"/>
    <property type="evidence" value="ECO:0007669"/>
    <property type="project" value="TreeGrafter"/>
</dbReference>
<evidence type="ECO:0000256" key="5">
    <source>
        <dbReference type="ARBA" id="ARBA00011233"/>
    </source>
</evidence>
<proteinExistence type="inferred from homology"/>
<comment type="function">
    <text evidence="12 13">Specifically catalyzes the dephosphorylation of 2-phosphoglycolate. Is involved in the dissimilation of the intracellular 2-phosphoglycolate formed during the DNA repair of 3'-phosphoglycolate ends, a major class of DNA lesions induced by oxidative stress.</text>
</comment>
<feature type="binding site" evidence="13">
    <location>
        <position position="33"/>
    </location>
    <ligand>
        <name>Mg(2+)</name>
        <dbReference type="ChEBI" id="CHEBI:18420"/>
    </ligand>
</feature>
<sequence length="253" mass="26473">MVRSPFAGHAPAAAAAGHPIRFAAPRIDAALIDLDGTMVDTADDFTAGLNGMLAQLGARPTSRDEVIGYVGKGSEHLIDSVLKSRFTADEAHARFDDALAIYQAKYAKINGRHTRLYPDVAAGLDVLRASGIRLACVTNKPHRFAIELLEQYGLRDRFGIVLGGDSVARKKPDPLPMLAACDALGVAPDTAVAIGDSENDALAGRAAGMATLTVPYGYNHGKAIQTINSDGIVDSLLVAAHAISAHNAGRPTV</sequence>
<feature type="binding site" evidence="13">
    <location>
        <position position="35"/>
    </location>
    <ligand>
        <name>Mg(2+)</name>
        <dbReference type="ChEBI" id="CHEBI:18420"/>
    </ligand>
</feature>
<keyword evidence="15" id="KW-1185">Reference proteome</keyword>
<dbReference type="Gene3D" id="1.10.150.240">
    <property type="entry name" value="Putative phosphatase, domain 2"/>
    <property type="match status" value="1"/>
</dbReference>
<comment type="catalytic activity">
    <reaction evidence="1 13">
        <text>2-phosphoglycolate + H2O = glycolate + phosphate</text>
        <dbReference type="Rhea" id="RHEA:14369"/>
        <dbReference type="ChEBI" id="CHEBI:15377"/>
        <dbReference type="ChEBI" id="CHEBI:29805"/>
        <dbReference type="ChEBI" id="CHEBI:43474"/>
        <dbReference type="ChEBI" id="CHEBI:58033"/>
        <dbReference type="EC" id="3.1.3.18"/>
    </reaction>
</comment>
<dbReference type="Pfam" id="PF00702">
    <property type="entry name" value="Hydrolase"/>
    <property type="match status" value="1"/>
</dbReference>
<feature type="binding site" evidence="13">
    <location>
        <position position="196"/>
    </location>
    <ligand>
        <name>Mg(2+)</name>
        <dbReference type="ChEBI" id="CHEBI:18420"/>
    </ligand>
</feature>
<comment type="cofactor">
    <cofactor evidence="2 13">
        <name>Mg(2+)</name>
        <dbReference type="ChEBI" id="CHEBI:18420"/>
    </cofactor>
</comment>
<dbReference type="InterPro" id="IPR050155">
    <property type="entry name" value="HAD-like_hydrolase_sf"/>
</dbReference>
<dbReference type="EC" id="3.1.3.18" evidence="6 13"/>
<comment type="similarity">
    <text evidence="4 13">Belongs to the HAD-like hydrolase superfamily. CbbY/CbbZ/Gph/YieH family.</text>
</comment>
<dbReference type="EMBL" id="CP069482">
    <property type="protein sequence ID" value="QRO76029.1"/>
    <property type="molecule type" value="Genomic_DNA"/>
</dbReference>
<evidence type="ECO:0000256" key="7">
    <source>
        <dbReference type="ARBA" id="ARBA00022567"/>
    </source>
</evidence>
<dbReference type="SFLD" id="SFLDG01135">
    <property type="entry name" value="C1.5.6:_HAD__Beta-PGM__Phospha"/>
    <property type="match status" value="1"/>
</dbReference>
<keyword evidence="11 13" id="KW-0119">Carbohydrate metabolism</keyword>
<feature type="active site" description="Nucleophile" evidence="13">
    <location>
        <position position="33"/>
    </location>
</feature>
<reference evidence="14 15" key="1">
    <citation type="submission" date="2021-02" db="EMBL/GenBank/DDBJ databases">
        <title>FDA dAtabase for Regulatory Grade micrObial Sequences (FDA-ARGOS): Supporting development and validation of Infectious Disease Dx tests.</title>
        <authorList>
            <person name="Minogue T."/>
            <person name="Wolcott M."/>
            <person name="Wasieloski L."/>
            <person name="Aguilar W."/>
            <person name="Moore D."/>
            <person name="Jaissle J."/>
            <person name="Tallon L."/>
            <person name="Sadzewicz L."/>
            <person name="Zhao X."/>
            <person name="Boylan J."/>
            <person name="Ott S."/>
            <person name="Bowen H."/>
            <person name="Vavikolanu K."/>
            <person name="Mehta A."/>
            <person name="Aluvathingal J."/>
            <person name="Nadendla S."/>
            <person name="Yan Y."/>
            <person name="Sichtig H."/>
        </authorList>
    </citation>
    <scope>NUCLEOTIDE SEQUENCE [LARGE SCALE GENOMIC DNA]</scope>
    <source>
        <strain evidence="14 15">FDAARGOS_1272</strain>
    </source>
</reference>
<keyword evidence="10 13" id="KW-0460">Magnesium</keyword>
<evidence type="ECO:0000256" key="3">
    <source>
        <dbReference type="ARBA" id="ARBA00004818"/>
    </source>
</evidence>
<dbReference type="InterPro" id="IPR006439">
    <property type="entry name" value="HAD-SF_hydro_IA"/>
</dbReference>
<dbReference type="PRINTS" id="PR00413">
    <property type="entry name" value="HADHALOGNASE"/>
</dbReference>
<dbReference type="AlphaFoldDB" id="A0A892I5G7"/>
<accession>A0A892I5G7</accession>
<evidence type="ECO:0000256" key="11">
    <source>
        <dbReference type="ARBA" id="ARBA00023277"/>
    </source>
</evidence>
<dbReference type="NCBIfam" id="TIGR01549">
    <property type="entry name" value="HAD-SF-IA-v1"/>
    <property type="match status" value="1"/>
</dbReference>
<keyword evidence="9 13" id="KW-0378">Hydrolase</keyword>
<dbReference type="RefSeq" id="WP_006765280.1">
    <property type="nucleotide sequence ID" value="NZ_CABVPR010000018.1"/>
</dbReference>
<dbReference type="NCBIfam" id="TIGR01509">
    <property type="entry name" value="HAD-SF-IA-v3"/>
    <property type="match status" value="1"/>
</dbReference>
<dbReference type="GO" id="GO:0046295">
    <property type="term" value="P:glycolate biosynthetic process"/>
    <property type="evidence" value="ECO:0007669"/>
    <property type="project" value="UniProtKB-UniRule"/>
</dbReference>
<organism evidence="14 15">
    <name type="scientific">Burkholderia dolosa</name>
    <dbReference type="NCBI Taxonomy" id="152500"/>
    <lineage>
        <taxon>Bacteria</taxon>
        <taxon>Pseudomonadati</taxon>
        <taxon>Pseudomonadota</taxon>
        <taxon>Betaproteobacteria</taxon>
        <taxon>Burkholderiales</taxon>
        <taxon>Burkholderiaceae</taxon>
        <taxon>Burkholderia</taxon>
        <taxon>Burkholderia cepacia complex</taxon>
    </lineage>
</organism>
<evidence type="ECO:0000256" key="2">
    <source>
        <dbReference type="ARBA" id="ARBA00001946"/>
    </source>
</evidence>
<evidence type="ECO:0000313" key="14">
    <source>
        <dbReference type="EMBL" id="QRO76029.1"/>
    </source>
</evidence>
<dbReference type="GO" id="GO:0046872">
    <property type="term" value="F:metal ion binding"/>
    <property type="evidence" value="ECO:0007669"/>
    <property type="project" value="UniProtKB-KW"/>
</dbReference>
<dbReference type="SUPFAM" id="SSF56784">
    <property type="entry name" value="HAD-like"/>
    <property type="match status" value="1"/>
</dbReference>
<dbReference type="NCBIfam" id="NF009695">
    <property type="entry name" value="PRK13222.1-2"/>
    <property type="match status" value="1"/>
</dbReference>
<gene>
    <name evidence="14" type="ORF">I6K02_08720</name>
</gene>
<dbReference type="GO" id="GO:0019253">
    <property type="term" value="P:reductive pentose-phosphate cycle"/>
    <property type="evidence" value="ECO:0007669"/>
    <property type="project" value="UniProtKB-KW"/>
</dbReference>
<evidence type="ECO:0000313" key="15">
    <source>
        <dbReference type="Proteomes" id="UP000625568"/>
    </source>
</evidence>
<dbReference type="InterPro" id="IPR037512">
    <property type="entry name" value="PGPase_prok"/>
</dbReference>
<dbReference type="Proteomes" id="UP000625568">
    <property type="component" value="Chromosome 1"/>
</dbReference>
<dbReference type="FunFam" id="3.40.50.1000:FF:000022">
    <property type="entry name" value="Phosphoglycolate phosphatase"/>
    <property type="match status" value="1"/>
</dbReference>
<evidence type="ECO:0000256" key="1">
    <source>
        <dbReference type="ARBA" id="ARBA00000830"/>
    </source>
</evidence>
<dbReference type="GO" id="GO:0008967">
    <property type="term" value="F:phosphoglycolate phosphatase activity"/>
    <property type="evidence" value="ECO:0007669"/>
    <property type="project" value="UniProtKB-UniRule"/>
</dbReference>